<evidence type="ECO:0000259" key="11">
    <source>
        <dbReference type="PROSITE" id="PS50146"/>
    </source>
</evidence>
<dbReference type="InterPro" id="IPR050187">
    <property type="entry name" value="Lipid_Phosphate_FormReg"/>
</dbReference>
<dbReference type="Gene3D" id="2.60.200.40">
    <property type="match status" value="1"/>
</dbReference>
<dbReference type="Gene3D" id="3.40.50.10330">
    <property type="entry name" value="Probable inorganic polyphosphate/atp-NAD kinase, domain 1"/>
    <property type="match status" value="1"/>
</dbReference>
<sequence length="300" mass="32760">MNKRKAMLIYNGNAGQKNIKKTLGTAVPILSEYIDELIINPTRQKGDAFRLCRHIGEGVDELYILGGDGTVHECINGISPLQTKPAIGILPGGTCNDFSRTLKIPQNIEKAAEALVHGDKASVDVLKANDHYCLNFWGVGFITEASSHINQTEKALLGRISYFTSALRTIPKLKPFPYKLTIDGAELTDEAVMVLVLNGQFIGTNRLPLPKATASDGKADVLVCRNTSLSALKELLSMDQPEWETFEGELSYFQGKTIKVETAEEMDADTDGEIYSKAPAAINVLNGHLRMLVPGVNRKS</sequence>
<protein>
    <submittedName>
        <fullName evidence="12 13">Lipid kinase</fullName>
    </submittedName>
</protein>
<proteinExistence type="inferred from homology"/>
<keyword evidence="7" id="KW-0067">ATP-binding</keyword>
<keyword evidence="3" id="KW-0444">Lipid biosynthesis</keyword>
<dbReference type="Proteomes" id="UP000036168">
    <property type="component" value="Unassembled WGS sequence"/>
</dbReference>
<accession>A0A0T6BV26</accession>
<dbReference type="PANTHER" id="PTHR12358:SF107">
    <property type="entry name" value="LIPID KINASE BMRU-RELATED"/>
    <property type="match status" value="1"/>
</dbReference>
<dbReference type="InterPro" id="IPR045540">
    <property type="entry name" value="YegS/DAGK_C"/>
</dbReference>
<dbReference type="GO" id="GO:0008654">
    <property type="term" value="P:phospholipid biosynthetic process"/>
    <property type="evidence" value="ECO:0007669"/>
    <property type="project" value="UniProtKB-KW"/>
</dbReference>
<evidence type="ECO:0000256" key="7">
    <source>
        <dbReference type="ARBA" id="ARBA00022840"/>
    </source>
</evidence>
<dbReference type="PROSITE" id="PS50146">
    <property type="entry name" value="DAGK"/>
    <property type="match status" value="1"/>
</dbReference>
<evidence type="ECO:0000256" key="9">
    <source>
        <dbReference type="ARBA" id="ARBA00023209"/>
    </source>
</evidence>
<dbReference type="NCBIfam" id="TIGR00147">
    <property type="entry name" value="YegS/Rv2252/BmrU family lipid kinase"/>
    <property type="match status" value="1"/>
</dbReference>
<evidence type="ECO:0000313" key="14">
    <source>
        <dbReference type="Proteomes" id="UP000036168"/>
    </source>
</evidence>
<comment type="caution">
    <text evidence="12">The sequence shown here is derived from an EMBL/GenBank/DDBJ whole genome shotgun (WGS) entry which is preliminary data.</text>
</comment>
<dbReference type="InterPro" id="IPR005218">
    <property type="entry name" value="Diacylglycerol/lipid_kinase"/>
</dbReference>
<feature type="domain" description="DAGKc" evidence="11">
    <location>
        <begin position="1"/>
        <end position="132"/>
    </location>
</feature>
<dbReference type="OrthoDB" id="142078at2"/>
<evidence type="ECO:0000256" key="3">
    <source>
        <dbReference type="ARBA" id="ARBA00022516"/>
    </source>
</evidence>
<name>A0A0T6BV26_9BACI</name>
<reference evidence="13 15" key="3">
    <citation type="submission" date="2023-03" db="EMBL/GenBank/DDBJ databases">
        <title>Agriculturally important microbes genome sequencing.</title>
        <authorList>
            <person name="Dunlap C."/>
        </authorList>
    </citation>
    <scope>NUCLEOTIDE SEQUENCE [LARGE SCALE GENOMIC DNA]</scope>
    <source>
        <strain evidence="13 15">CBP-3203</strain>
    </source>
</reference>
<dbReference type="GO" id="GO:0004143">
    <property type="term" value="F:ATP-dependent diacylglycerol kinase activity"/>
    <property type="evidence" value="ECO:0007669"/>
    <property type="project" value="TreeGrafter"/>
</dbReference>
<dbReference type="Pfam" id="PF00781">
    <property type="entry name" value="DAGK_cat"/>
    <property type="match status" value="1"/>
</dbReference>
<reference evidence="12 14" key="1">
    <citation type="journal article" date="2015" name="Int. J. Syst. Evol. Microbiol.">
        <title>Bacillus glycinifermentans sp. nov., isolated from fermented soybean paste.</title>
        <authorList>
            <person name="Kim S.J."/>
            <person name="Dunlap C.A."/>
            <person name="Kwon S.W."/>
            <person name="Rooney A.P."/>
        </authorList>
    </citation>
    <scope>NUCLEOTIDE SEQUENCE [LARGE SCALE GENOMIC DNA]</scope>
    <source>
        <strain evidence="12 14">GO-13</strain>
    </source>
</reference>
<reference evidence="12" key="2">
    <citation type="submission" date="2015-10" db="EMBL/GenBank/DDBJ databases">
        <authorList>
            <person name="Gilbert D.G."/>
        </authorList>
    </citation>
    <scope>NUCLEOTIDE SEQUENCE</scope>
    <source>
        <strain evidence="12">GO-13</strain>
    </source>
</reference>
<organism evidence="12 14">
    <name type="scientific">Bacillus glycinifermentans</name>
    <dbReference type="NCBI Taxonomy" id="1664069"/>
    <lineage>
        <taxon>Bacteria</taxon>
        <taxon>Bacillati</taxon>
        <taxon>Bacillota</taxon>
        <taxon>Bacilli</taxon>
        <taxon>Bacillales</taxon>
        <taxon>Bacillaceae</taxon>
        <taxon>Bacillus</taxon>
    </lineage>
</organism>
<keyword evidence="15" id="KW-1185">Reference proteome</keyword>
<dbReference type="AlphaFoldDB" id="A0A0T6BV26"/>
<dbReference type="RefSeq" id="WP_057957439.1">
    <property type="nucleotide sequence ID" value="NZ_CP023481.1"/>
</dbReference>
<comment type="similarity">
    <text evidence="2">Belongs to the diacylglycerol/lipid kinase family.</text>
</comment>
<dbReference type="Pfam" id="PF19279">
    <property type="entry name" value="YegS_C"/>
    <property type="match status" value="1"/>
</dbReference>
<evidence type="ECO:0000313" key="12">
    <source>
        <dbReference type="EMBL" id="KRT95062.1"/>
    </source>
</evidence>
<dbReference type="STRING" id="1664069.BGLY_2855"/>
<evidence type="ECO:0000313" key="15">
    <source>
        <dbReference type="Proteomes" id="UP001341297"/>
    </source>
</evidence>
<evidence type="ECO:0000256" key="1">
    <source>
        <dbReference type="ARBA" id="ARBA00001946"/>
    </source>
</evidence>
<keyword evidence="9" id="KW-0594">Phospholipid biosynthesis</keyword>
<evidence type="ECO:0000256" key="10">
    <source>
        <dbReference type="ARBA" id="ARBA00023264"/>
    </source>
</evidence>
<dbReference type="EMBL" id="LECW02000004">
    <property type="protein sequence ID" value="KRT95062.1"/>
    <property type="molecule type" value="Genomic_DNA"/>
</dbReference>
<comment type="cofactor">
    <cofactor evidence="1">
        <name>Mg(2+)</name>
        <dbReference type="ChEBI" id="CHEBI:18420"/>
    </cofactor>
</comment>
<dbReference type="InterPro" id="IPR016064">
    <property type="entry name" value="NAD/diacylglycerol_kinase_sf"/>
</dbReference>
<keyword evidence="4" id="KW-0808">Transferase</keyword>
<dbReference type="GO" id="GO:0005886">
    <property type="term" value="C:plasma membrane"/>
    <property type="evidence" value="ECO:0007669"/>
    <property type="project" value="TreeGrafter"/>
</dbReference>
<dbReference type="SMART" id="SM00046">
    <property type="entry name" value="DAGKc"/>
    <property type="match status" value="1"/>
</dbReference>
<evidence type="ECO:0000256" key="5">
    <source>
        <dbReference type="ARBA" id="ARBA00022741"/>
    </source>
</evidence>
<dbReference type="InterPro" id="IPR001206">
    <property type="entry name" value="Diacylglycerol_kinase_cat_dom"/>
</dbReference>
<evidence type="ECO:0000256" key="6">
    <source>
        <dbReference type="ARBA" id="ARBA00022777"/>
    </source>
</evidence>
<evidence type="ECO:0000256" key="4">
    <source>
        <dbReference type="ARBA" id="ARBA00022679"/>
    </source>
</evidence>
<dbReference type="GO" id="GO:0005524">
    <property type="term" value="F:ATP binding"/>
    <property type="evidence" value="ECO:0007669"/>
    <property type="project" value="UniProtKB-KW"/>
</dbReference>
<dbReference type="PANTHER" id="PTHR12358">
    <property type="entry name" value="SPHINGOSINE KINASE"/>
    <property type="match status" value="1"/>
</dbReference>
<keyword evidence="8" id="KW-0443">Lipid metabolism</keyword>
<dbReference type="EMBL" id="JARRTL010000008">
    <property type="protein sequence ID" value="MEC0484838.1"/>
    <property type="molecule type" value="Genomic_DNA"/>
</dbReference>
<evidence type="ECO:0000313" key="13">
    <source>
        <dbReference type="EMBL" id="MEC0484838.1"/>
    </source>
</evidence>
<keyword evidence="5" id="KW-0547">Nucleotide-binding</keyword>
<dbReference type="SUPFAM" id="SSF111331">
    <property type="entry name" value="NAD kinase/diacylglycerol kinase-like"/>
    <property type="match status" value="1"/>
</dbReference>
<gene>
    <name evidence="12" type="ORF">AB447_211080</name>
    <name evidence="13" type="ORF">P8828_08235</name>
</gene>
<evidence type="ECO:0000256" key="8">
    <source>
        <dbReference type="ARBA" id="ARBA00023098"/>
    </source>
</evidence>
<dbReference type="Proteomes" id="UP001341297">
    <property type="component" value="Unassembled WGS sequence"/>
</dbReference>
<keyword evidence="10" id="KW-1208">Phospholipid metabolism</keyword>
<evidence type="ECO:0000256" key="2">
    <source>
        <dbReference type="ARBA" id="ARBA00005983"/>
    </source>
</evidence>
<dbReference type="InterPro" id="IPR017438">
    <property type="entry name" value="ATP-NAD_kinase_N"/>
</dbReference>
<keyword evidence="6 12" id="KW-0418">Kinase</keyword>